<organism evidence="8 9">
    <name type="scientific">Coccomyxa subellipsoidea</name>
    <dbReference type="NCBI Taxonomy" id="248742"/>
    <lineage>
        <taxon>Eukaryota</taxon>
        <taxon>Viridiplantae</taxon>
        <taxon>Chlorophyta</taxon>
        <taxon>core chlorophytes</taxon>
        <taxon>Trebouxiophyceae</taxon>
        <taxon>Trebouxiophyceae incertae sedis</taxon>
        <taxon>Coccomyxaceae</taxon>
        <taxon>Coccomyxa</taxon>
    </lineage>
</organism>
<evidence type="ECO:0000256" key="3">
    <source>
        <dbReference type="ARBA" id="ARBA00022741"/>
    </source>
</evidence>
<evidence type="ECO:0000256" key="4">
    <source>
        <dbReference type="ARBA" id="ARBA00022892"/>
    </source>
</evidence>
<gene>
    <name evidence="8" type="ORF">WJX75_007147</name>
</gene>
<keyword evidence="4" id="KW-0813">Transport</keyword>
<keyword evidence="2" id="KW-0449">Lipoprotein</keyword>
<keyword evidence="5 6" id="KW-0342">GTP-binding</keyword>
<evidence type="ECO:0000313" key="9">
    <source>
        <dbReference type="Proteomes" id="UP001491310"/>
    </source>
</evidence>
<dbReference type="InterPro" id="IPR027417">
    <property type="entry name" value="P-loop_NTPase"/>
</dbReference>
<evidence type="ECO:0000313" key="8">
    <source>
        <dbReference type="EMBL" id="KAK9918813.1"/>
    </source>
</evidence>
<dbReference type="SMART" id="SM00178">
    <property type="entry name" value="SAR"/>
    <property type="match status" value="1"/>
</dbReference>
<dbReference type="Proteomes" id="UP001491310">
    <property type="component" value="Unassembled WGS sequence"/>
</dbReference>
<feature type="region of interest" description="Disordered" evidence="7">
    <location>
        <begin position="181"/>
        <end position="204"/>
    </location>
</feature>
<keyword evidence="3 6" id="KW-0547">Nucleotide-binding</keyword>
<dbReference type="NCBIfam" id="TIGR00231">
    <property type="entry name" value="small_GTP"/>
    <property type="match status" value="1"/>
</dbReference>
<dbReference type="Pfam" id="PF00025">
    <property type="entry name" value="Arf"/>
    <property type="match status" value="1"/>
</dbReference>
<dbReference type="InterPro" id="IPR005225">
    <property type="entry name" value="Small_GTP-bd"/>
</dbReference>
<evidence type="ECO:0000256" key="5">
    <source>
        <dbReference type="ARBA" id="ARBA00023134"/>
    </source>
</evidence>
<evidence type="ECO:0000256" key="7">
    <source>
        <dbReference type="SAM" id="MobiDB-lite"/>
    </source>
</evidence>
<dbReference type="PRINTS" id="PR00328">
    <property type="entry name" value="SAR1GTPBP"/>
</dbReference>
<keyword evidence="2" id="KW-0519">Myristate</keyword>
<dbReference type="EMBL" id="JALJOT010000001">
    <property type="protein sequence ID" value="KAK9918813.1"/>
    <property type="molecule type" value="Genomic_DNA"/>
</dbReference>
<keyword evidence="9" id="KW-1185">Reference proteome</keyword>
<evidence type="ECO:0000256" key="2">
    <source>
        <dbReference type="ARBA" id="ARBA00022707"/>
    </source>
</evidence>
<dbReference type="SUPFAM" id="SSF52540">
    <property type="entry name" value="P-loop containing nucleoside triphosphate hydrolases"/>
    <property type="match status" value="1"/>
</dbReference>
<keyword evidence="4" id="KW-0931">ER-Golgi transport</keyword>
<dbReference type="InterPro" id="IPR024156">
    <property type="entry name" value="Small_GTPase_ARF"/>
</dbReference>
<comment type="caution">
    <text evidence="8">The sequence shown here is derived from an EMBL/GenBank/DDBJ whole genome shotgun (WGS) entry which is preliminary data.</text>
</comment>
<evidence type="ECO:0000256" key="6">
    <source>
        <dbReference type="RuleBase" id="RU003925"/>
    </source>
</evidence>
<dbReference type="Gene3D" id="3.40.50.300">
    <property type="entry name" value="P-loop containing nucleotide triphosphate hydrolases"/>
    <property type="match status" value="1"/>
</dbReference>
<dbReference type="SMART" id="SM00175">
    <property type="entry name" value="RAB"/>
    <property type="match status" value="1"/>
</dbReference>
<protein>
    <submittedName>
        <fullName evidence="8">Uncharacterized protein</fullName>
    </submittedName>
</protein>
<comment type="similarity">
    <text evidence="1 6">Belongs to the small GTPase superfamily. Arf family.</text>
</comment>
<dbReference type="InterPro" id="IPR006689">
    <property type="entry name" value="Small_GTPase_ARF/SAR"/>
</dbReference>
<proteinExistence type="inferred from homology"/>
<dbReference type="PROSITE" id="PS51417">
    <property type="entry name" value="ARF"/>
    <property type="match status" value="1"/>
</dbReference>
<reference evidence="8 9" key="1">
    <citation type="journal article" date="2024" name="Nat. Commun.">
        <title>Phylogenomics reveals the evolutionary origins of lichenization in chlorophyte algae.</title>
        <authorList>
            <person name="Puginier C."/>
            <person name="Libourel C."/>
            <person name="Otte J."/>
            <person name="Skaloud P."/>
            <person name="Haon M."/>
            <person name="Grisel S."/>
            <person name="Petersen M."/>
            <person name="Berrin J.G."/>
            <person name="Delaux P.M."/>
            <person name="Dal Grande F."/>
            <person name="Keller J."/>
        </authorList>
    </citation>
    <scope>NUCLEOTIDE SEQUENCE [LARGE SCALE GENOMIC DNA]</scope>
    <source>
        <strain evidence="8 9">SAG 216-7</strain>
    </source>
</reference>
<dbReference type="PROSITE" id="PS51419">
    <property type="entry name" value="RAB"/>
    <property type="match status" value="1"/>
</dbReference>
<name>A0ABR2Z3X8_9CHLO</name>
<dbReference type="PANTHER" id="PTHR11711">
    <property type="entry name" value="ADP RIBOSYLATION FACTOR-RELATED"/>
    <property type="match status" value="1"/>
</dbReference>
<dbReference type="SMART" id="SM00177">
    <property type="entry name" value="ARF"/>
    <property type="match status" value="1"/>
</dbReference>
<accession>A0ABR2Z3X8</accession>
<sequence length="204" mass="22509">MGQLFSLVAQYLFPNKEYKIVMVGLDNAGKTTTLYRLHLGEAVVTQPTVGSNVECVQYKNLKFEVWDLGGQANLRPSWATYYRSTDAVIVVIDSTDRARASIAKNELFNLLDHEHLAGSAILIMANKQDLKDAMTVKEMSDVLALHSIKRHDWHIQATCAKTGEGLMEGMEWIAQRVKGEAAATTPLASPQPSPAKPLAPQMRA</sequence>
<evidence type="ECO:0000256" key="1">
    <source>
        <dbReference type="ARBA" id="ARBA00010290"/>
    </source>
</evidence>